<feature type="transmembrane region" description="Helical" evidence="1">
    <location>
        <begin position="28"/>
        <end position="56"/>
    </location>
</feature>
<geneLocation type="mitochondrion" evidence="2"/>
<comment type="caution">
    <text evidence="2">The sequence shown here is derived from an EMBL/GenBank/DDBJ whole genome shotgun (WGS) entry which is preliminary data.</text>
</comment>
<keyword evidence="2" id="KW-0496">Mitochondrion</keyword>
<accession>A0A124GNB4</accession>
<keyword evidence="1" id="KW-0472">Membrane</keyword>
<name>A0A124GNB4_PICGL</name>
<dbReference type="AlphaFoldDB" id="A0A124GNB4"/>
<keyword evidence="1" id="KW-0812">Transmembrane</keyword>
<evidence type="ECO:0000256" key="1">
    <source>
        <dbReference type="SAM" id="Phobius"/>
    </source>
</evidence>
<reference evidence="2" key="1">
    <citation type="journal article" date="2015" name="Genome Biol. Evol.">
        <title>Organellar Genomes of White Spruce (Picea glauca): Assembly and Annotation.</title>
        <authorList>
            <person name="Jackman S.D."/>
            <person name="Warren R.L."/>
            <person name="Gibb E.A."/>
            <person name="Vandervalk B.P."/>
            <person name="Mohamadi H."/>
            <person name="Chu J."/>
            <person name="Raymond A."/>
            <person name="Pleasance S."/>
            <person name="Coope R."/>
            <person name="Wildung M.R."/>
            <person name="Ritland C.E."/>
            <person name="Bousquet J."/>
            <person name="Jones S.J."/>
            <person name="Bohlmann J."/>
            <person name="Birol I."/>
        </authorList>
    </citation>
    <scope>NUCLEOTIDE SEQUENCE [LARGE SCALE GENOMIC DNA]</scope>
    <source>
        <tissue evidence="2">Flushing bud</tissue>
    </source>
</reference>
<evidence type="ECO:0000313" key="2">
    <source>
        <dbReference type="EMBL" id="KUM48258.1"/>
    </source>
</evidence>
<organism evidence="2">
    <name type="scientific">Picea glauca</name>
    <name type="common">White spruce</name>
    <name type="synonym">Pinus glauca</name>
    <dbReference type="NCBI Taxonomy" id="3330"/>
    <lineage>
        <taxon>Eukaryota</taxon>
        <taxon>Viridiplantae</taxon>
        <taxon>Streptophyta</taxon>
        <taxon>Embryophyta</taxon>
        <taxon>Tracheophyta</taxon>
        <taxon>Spermatophyta</taxon>
        <taxon>Pinopsida</taxon>
        <taxon>Pinidae</taxon>
        <taxon>Conifers I</taxon>
        <taxon>Pinales</taxon>
        <taxon>Pinaceae</taxon>
        <taxon>Picea</taxon>
    </lineage>
</organism>
<keyword evidence="1" id="KW-1133">Transmembrane helix</keyword>
<protein>
    <submittedName>
        <fullName evidence="2">Uncharacterized protein</fullName>
    </submittedName>
</protein>
<proteinExistence type="predicted"/>
<sequence>MKQSGNTYIFVTSSFQVMDFWDPTSLYWTYWILPAATECMLLTSFLAYATVGNLYFVSLHLQ</sequence>
<gene>
    <name evidence="2" type="ORF">ABT39_MTgene5258</name>
</gene>
<dbReference type="EMBL" id="LKAM01000006">
    <property type="protein sequence ID" value="KUM48258.1"/>
    <property type="molecule type" value="Genomic_DNA"/>
</dbReference>